<keyword evidence="3" id="KW-1185">Reference proteome</keyword>
<accession>A0A252F5M6</accession>
<dbReference type="EMBL" id="NHOC01000004">
    <property type="protein sequence ID" value="OUM21077.1"/>
    <property type="molecule type" value="Genomic_DNA"/>
</dbReference>
<feature type="transmembrane region" description="Helical" evidence="1">
    <location>
        <begin position="50"/>
        <end position="75"/>
    </location>
</feature>
<keyword evidence="1" id="KW-0812">Transmembrane</keyword>
<feature type="transmembrane region" description="Helical" evidence="1">
    <location>
        <begin position="81"/>
        <end position="101"/>
    </location>
</feature>
<proteinExistence type="predicted"/>
<evidence type="ECO:0008006" key="4">
    <source>
        <dbReference type="Google" id="ProtNLM"/>
    </source>
</evidence>
<reference evidence="2 3" key="1">
    <citation type="submission" date="2017-05" db="EMBL/GenBank/DDBJ databases">
        <title>Butyricicoccus porcorum sp. nov. a butyrate-producing bacterium from the swine intestinal tract.</title>
        <authorList>
            <person name="Trachsel J."/>
            <person name="Humphrey S."/>
            <person name="Allen H.K."/>
        </authorList>
    </citation>
    <scope>NUCLEOTIDE SEQUENCE [LARGE SCALE GENOMIC DNA]</scope>
    <source>
        <strain evidence="2">BB10</strain>
    </source>
</reference>
<gene>
    <name evidence="2" type="ORF">CBW42_05700</name>
</gene>
<evidence type="ECO:0000313" key="2">
    <source>
        <dbReference type="EMBL" id="OUM21077.1"/>
    </source>
</evidence>
<dbReference type="Proteomes" id="UP000194903">
    <property type="component" value="Unassembled WGS sequence"/>
</dbReference>
<keyword evidence="1" id="KW-1133">Transmembrane helix</keyword>
<dbReference type="AlphaFoldDB" id="A0A252F5M6"/>
<feature type="transmembrane region" description="Helical" evidence="1">
    <location>
        <begin position="6"/>
        <end position="29"/>
    </location>
</feature>
<evidence type="ECO:0000313" key="3">
    <source>
        <dbReference type="Proteomes" id="UP000194903"/>
    </source>
</evidence>
<evidence type="ECO:0000256" key="1">
    <source>
        <dbReference type="SAM" id="Phobius"/>
    </source>
</evidence>
<comment type="caution">
    <text evidence="2">The sequence shown here is derived from an EMBL/GenBank/DDBJ whole genome shotgun (WGS) entry which is preliminary data.</text>
</comment>
<sequence>MSVNAWNIGFLVWLACGLLFFGIGIRCFFTKKQVGFWANAETPQMENVKAYNRAVGVLWLAYAAVFCVLGIPMLIPQPSALILLSVLGVVFETIVLIAVYIRIEQKYKKK</sequence>
<keyword evidence="1" id="KW-0472">Membrane</keyword>
<organism evidence="2 3">
    <name type="scientific">Butyricicoccus porcorum</name>
    <dbReference type="NCBI Taxonomy" id="1945634"/>
    <lineage>
        <taxon>Bacteria</taxon>
        <taxon>Bacillati</taxon>
        <taxon>Bacillota</taxon>
        <taxon>Clostridia</taxon>
        <taxon>Eubacteriales</taxon>
        <taxon>Butyricicoccaceae</taxon>
        <taxon>Butyricicoccus</taxon>
    </lineage>
</organism>
<protein>
    <recommendedName>
        <fullName evidence="4">DUF3784 domain-containing protein</fullName>
    </recommendedName>
</protein>
<name>A0A252F5M6_9FIRM</name>